<organism evidence="1 2">
    <name type="scientific">Sinorhizobium sojae CCBAU 05684</name>
    <dbReference type="NCBI Taxonomy" id="716928"/>
    <lineage>
        <taxon>Bacteria</taxon>
        <taxon>Pseudomonadati</taxon>
        <taxon>Pseudomonadota</taxon>
        <taxon>Alphaproteobacteria</taxon>
        <taxon>Hyphomicrobiales</taxon>
        <taxon>Rhizobiaceae</taxon>
        <taxon>Sinorhizobium/Ensifer group</taxon>
        <taxon>Sinorhizobium</taxon>
    </lineage>
</organism>
<name>A0A249PCD6_9HYPH</name>
<accession>A0A249PCD6</accession>
<gene>
    <name evidence="1" type="ORF">SJ05684_c21790</name>
</gene>
<dbReference type="Proteomes" id="UP000217211">
    <property type="component" value="Chromosome"/>
</dbReference>
<evidence type="ECO:0000313" key="2">
    <source>
        <dbReference type="Proteomes" id="UP000217211"/>
    </source>
</evidence>
<proteinExistence type="predicted"/>
<dbReference type="KEGG" id="esj:SJ05684_c21790"/>
<dbReference type="AlphaFoldDB" id="A0A249PCD6"/>
<dbReference type="EMBL" id="CP023067">
    <property type="protein sequence ID" value="ASY63620.1"/>
    <property type="molecule type" value="Genomic_DNA"/>
</dbReference>
<sequence length="170" mass="18881">MEHKGHLGNVRTAIVDEGCRIGLSGSVASRWSSARTVSRSIETMCQPFDDSVKRTALPQALRKAVTEADLHGSSRDNGNFYTASDRKRKRRPGKDFDSWRYRCIRRRVVAREGNINVYQGVNDQIFPGSICEGMCLSGIQFCGLEICGQNVGFGINIPVKQLGNRHFSSS</sequence>
<reference evidence="1 2" key="1">
    <citation type="submission" date="2017-08" db="EMBL/GenBank/DDBJ databases">
        <title>Multipartite genome sequences of Sinorhizobium species nodulating soybeans.</title>
        <authorList>
            <person name="Tian C.F."/>
        </authorList>
    </citation>
    <scope>NUCLEOTIDE SEQUENCE [LARGE SCALE GENOMIC DNA]</scope>
    <source>
        <strain evidence="1 2">CCBAU 05684</strain>
    </source>
</reference>
<protein>
    <submittedName>
        <fullName evidence="1">Uncharacterized protein</fullName>
    </submittedName>
</protein>
<keyword evidence="2" id="KW-1185">Reference proteome</keyword>
<evidence type="ECO:0000313" key="1">
    <source>
        <dbReference type="EMBL" id="ASY63620.1"/>
    </source>
</evidence>